<feature type="region of interest" description="Disordered" evidence="1">
    <location>
        <begin position="1"/>
        <end position="55"/>
    </location>
</feature>
<dbReference type="SMART" id="SM00953">
    <property type="entry name" value="RES"/>
    <property type="match status" value="1"/>
</dbReference>
<feature type="compositionally biased region" description="Polar residues" evidence="1">
    <location>
        <begin position="9"/>
        <end position="27"/>
    </location>
</feature>
<dbReference type="EMBL" id="POTC01000017">
    <property type="protein sequence ID" value="POF62769.1"/>
    <property type="molecule type" value="Genomic_DNA"/>
</dbReference>
<organism evidence="3 4">
    <name type="scientific">Novacetimonas maltaceti</name>
    <dbReference type="NCBI Taxonomy" id="1203393"/>
    <lineage>
        <taxon>Bacteria</taxon>
        <taxon>Pseudomonadati</taxon>
        <taxon>Pseudomonadota</taxon>
        <taxon>Alphaproteobacteria</taxon>
        <taxon>Acetobacterales</taxon>
        <taxon>Acetobacteraceae</taxon>
        <taxon>Novacetimonas</taxon>
    </lineage>
</organism>
<name>A0A2S3W1L9_9PROT</name>
<accession>A0A2S3W1L9</accession>
<evidence type="ECO:0000256" key="1">
    <source>
        <dbReference type="SAM" id="MobiDB-lite"/>
    </source>
</evidence>
<feature type="domain" description="RES" evidence="2">
    <location>
        <begin position="85"/>
        <end position="234"/>
    </location>
</feature>
<dbReference type="RefSeq" id="WP_231290174.1">
    <property type="nucleotide sequence ID" value="NZ_NKUE01000019.1"/>
</dbReference>
<dbReference type="AlphaFoldDB" id="A0A2S3W1L9"/>
<sequence>MVKPRRPTQPKSRSTAHSGTTKISTSRAKPKTTESPSTPPVAVTATSRTIARPPPDLNALVKKTIWSADKTIHRIHPETYGANTFNPGPQGNARFSPIIDANGISIPTIYGGTTLECAAMETVFHDVPHEPGLKTVAKRKLKNHQYSQLQSSTDLTLADLSSTALRKLGIPRVDLIETDKDIYPQTRKWAEAIHAQCPDVQGLEWVSRQDDRARAIILFGDRLPPDPLSSIAPSVDIVENEDTYAALVELAETIGVQITGK</sequence>
<dbReference type="Proteomes" id="UP000237344">
    <property type="component" value="Unassembled WGS sequence"/>
</dbReference>
<protein>
    <submittedName>
        <fullName evidence="3">RES domain protein</fullName>
    </submittedName>
</protein>
<evidence type="ECO:0000313" key="4">
    <source>
        <dbReference type="Proteomes" id="UP000237344"/>
    </source>
</evidence>
<dbReference type="Pfam" id="PF08808">
    <property type="entry name" value="RES"/>
    <property type="match status" value="1"/>
</dbReference>
<evidence type="ECO:0000259" key="2">
    <source>
        <dbReference type="SMART" id="SM00953"/>
    </source>
</evidence>
<reference evidence="3 4" key="1">
    <citation type="submission" date="2018-01" db="EMBL/GenBank/DDBJ databases">
        <title>Draft Genome Sequence of Komagataeibacter maltaceti LMG 1529, a Vinegar Producing Acetic Acid Bacterium Isolated from Malt Vinegar Brewery Acetifiers.</title>
        <authorList>
            <person name="Zhang Q."/>
            <person name="Hollensteiner J."/>
            <person name="Poehlein A."/>
            <person name="Daniel R."/>
        </authorList>
    </citation>
    <scope>NUCLEOTIDE SEQUENCE [LARGE SCALE GENOMIC DNA]</scope>
    <source>
        <strain evidence="3 4">LMG 1529</strain>
    </source>
</reference>
<proteinExistence type="predicted"/>
<evidence type="ECO:0000313" key="3">
    <source>
        <dbReference type="EMBL" id="POF62769.1"/>
    </source>
</evidence>
<comment type="caution">
    <text evidence="3">The sequence shown here is derived from an EMBL/GenBank/DDBJ whole genome shotgun (WGS) entry which is preliminary data.</text>
</comment>
<dbReference type="InterPro" id="IPR014914">
    <property type="entry name" value="RES_dom"/>
</dbReference>
<keyword evidence="4" id="KW-1185">Reference proteome</keyword>
<gene>
    <name evidence="3" type="ORF">KMAL_16070</name>
</gene>